<evidence type="ECO:0000313" key="1">
    <source>
        <dbReference type="EMBL" id="THU62854.1"/>
    </source>
</evidence>
<reference evidence="1 2" key="1">
    <citation type="journal article" date="2019" name="Nat. Plants">
        <title>Genome sequencing of Musa balbisiana reveals subgenome evolution and function divergence in polyploid bananas.</title>
        <authorList>
            <person name="Yao X."/>
        </authorList>
    </citation>
    <scope>NUCLEOTIDE SEQUENCE [LARGE SCALE GENOMIC DNA]</scope>
    <source>
        <strain evidence="2">cv. DH-PKW</strain>
        <tissue evidence="1">Leaves</tissue>
    </source>
</reference>
<keyword evidence="2" id="KW-1185">Reference proteome</keyword>
<sequence>MPSPPPPISLTPSSSTMRPCSNSVTSFFSFLSGGLDELDRCFASNAFMSLQSLQRAVALLRSLHSRLIGLVQKLHLPAGERWLDEYMDESSRLWDVCHVIKLGISGMENYNSRGADMVASLEEWRRNPTPRLALQVLIGYLHPPTCCKRSFMAQSPDFYLVSFVKVMRAISVCRREAMRLDEENRVLVETKIEPASLRFDDERAFTESRLHGFNGFRGVLYALRNVSSLLLLILLWGSVHCCPEQGVSEESTFLSSGYAVSVGRLRRRLVGEVEELGGRPGILMHEFRAARAAAEELREEMEKAGTEGGDTGATAGKLKEKVEGLKGWLGTLRSGTENLVAQLDDLLQARKKKGMGGEEIPGQLSGQGDTRTVLVESRCLLRLMWERMATAMEKASGRDQPAQATVPALS</sequence>
<organism evidence="1 2">
    <name type="scientific">Musa balbisiana</name>
    <name type="common">Banana</name>
    <dbReference type="NCBI Taxonomy" id="52838"/>
    <lineage>
        <taxon>Eukaryota</taxon>
        <taxon>Viridiplantae</taxon>
        <taxon>Streptophyta</taxon>
        <taxon>Embryophyta</taxon>
        <taxon>Tracheophyta</taxon>
        <taxon>Spermatophyta</taxon>
        <taxon>Magnoliopsida</taxon>
        <taxon>Liliopsida</taxon>
        <taxon>Zingiberales</taxon>
        <taxon>Musaceae</taxon>
        <taxon>Musa</taxon>
    </lineage>
</organism>
<evidence type="ECO:0000313" key="2">
    <source>
        <dbReference type="Proteomes" id="UP000317650"/>
    </source>
</evidence>
<name>A0A4S8JN19_MUSBA</name>
<accession>A0A4S8JN19</accession>
<dbReference type="EMBL" id="PYDT01000004">
    <property type="protein sequence ID" value="THU62854.1"/>
    <property type="molecule type" value="Genomic_DNA"/>
</dbReference>
<comment type="caution">
    <text evidence="1">The sequence shown here is derived from an EMBL/GenBank/DDBJ whole genome shotgun (WGS) entry which is preliminary data.</text>
</comment>
<protein>
    <submittedName>
        <fullName evidence="1">Uncharacterized protein</fullName>
    </submittedName>
</protein>
<proteinExistence type="predicted"/>
<dbReference type="AlphaFoldDB" id="A0A4S8JN19"/>
<dbReference type="PANTHER" id="PTHR31509">
    <property type="entry name" value="BPS1-LIKE PROTEIN"/>
    <property type="match status" value="1"/>
</dbReference>
<gene>
    <name evidence="1" type="ORF">C4D60_Mb01t09530</name>
</gene>
<dbReference type="Proteomes" id="UP000317650">
    <property type="component" value="Chromosome 1"/>
</dbReference>